<dbReference type="PANTHER" id="PTHR43289">
    <property type="entry name" value="MITOGEN-ACTIVATED PROTEIN KINASE KINASE KINASE 20-RELATED"/>
    <property type="match status" value="1"/>
</dbReference>
<dbReference type="PANTHER" id="PTHR43289:SF6">
    <property type="entry name" value="SERINE_THREONINE-PROTEIN KINASE NEKL-3"/>
    <property type="match status" value="1"/>
</dbReference>
<gene>
    <name evidence="8" type="ORF">SAMN05660874_01079</name>
</gene>
<evidence type="ECO:0000259" key="7">
    <source>
        <dbReference type="PROSITE" id="PS50011"/>
    </source>
</evidence>
<dbReference type="InterPro" id="IPR000719">
    <property type="entry name" value="Prot_kinase_dom"/>
</dbReference>
<dbReference type="SMART" id="SM00220">
    <property type="entry name" value="S_TKc"/>
    <property type="match status" value="1"/>
</dbReference>
<dbReference type="EMBL" id="FOZX01000001">
    <property type="protein sequence ID" value="SFS43328.1"/>
    <property type="molecule type" value="Genomic_DNA"/>
</dbReference>
<keyword evidence="9" id="KW-1185">Reference proteome</keyword>
<feature type="domain" description="Protein kinase" evidence="7">
    <location>
        <begin position="36"/>
        <end position="295"/>
    </location>
</feature>
<dbReference type="Proteomes" id="UP000198852">
    <property type="component" value="Unassembled WGS sequence"/>
</dbReference>
<evidence type="ECO:0000256" key="3">
    <source>
        <dbReference type="ARBA" id="ARBA00022679"/>
    </source>
</evidence>
<keyword evidence="2 8" id="KW-0723">Serine/threonine-protein kinase</keyword>
<protein>
    <recommendedName>
        <fullName evidence="1">non-specific serine/threonine protein kinase</fullName>
        <ecNumber evidence="1">2.7.11.1</ecNumber>
    </recommendedName>
</protein>
<keyword evidence="3" id="KW-0808">Transferase</keyword>
<dbReference type="SUPFAM" id="SSF56112">
    <property type="entry name" value="Protein kinase-like (PK-like)"/>
    <property type="match status" value="1"/>
</dbReference>
<evidence type="ECO:0000256" key="2">
    <source>
        <dbReference type="ARBA" id="ARBA00022527"/>
    </source>
</evidence>
<organism evidence="8 9">
    <name type="scientific">Saccharopolyspora flava</name>
    <dbReference type="NCBI Taxonomy" id="95161"/>
    <lineage>
        <taxon>Bacteria</taxon>
        <taxon>Bacillati</taxon>
        <taxon>Actinomycetota</taxon>
        <taxon>Actinomycetes</taxon>
        <taxon>Pseudonocardiales</taxon>
        <taxon>Pseudonocardiaceae</taxon>
        <taxon>Saccharopolyspora</taxon>
    </lineage>
</organism>
<keyword evidence="4" id="KW-0547">Nucleotide-binding</keyword>
<dbReference type="GO" id="GO:0004674">
    <property type="term" value="F:protein serine/threonine kinase activity"/>
    <property type="evidence" value="ECO:0007669"/>
    <property type="project" value="UniProtKB-KW"/>
</dbReference>
<dbReference type="Pfam" id="PF00069">
    <property type="entry name" value="Pkinase"/>
    <property type="match status" value="1"/>
</dbReference>
<accession>A0A1I6PTE8</accession>
<evidence type="ECO:0000256" key="4">
    <source>
        <dbReference type="ARBA" id="ARBA00022741"/>
    </source>
</evidence>
<keyword evidence="5 8" id="KW-0418">Kinase</keyword>
<dbReference type="InterPro" id="IPR011009">
    <property type="entry name" value="Kinase-like_dom_sf"/>
</dbReference>
<evidence type="ECO:0000256" key="1">
    <source>
        <dbReference type="ARBA" id="ARBA00012513"/>
    </source>
</evidence>
<evidence type="ECO:0000313" key="8">
    <source>
        <dbReference type="EMBL" id="SFS43328.1"/>
    </source>
</evidence>
<proteinExistence type="predicted"/>
<reference evidence="9" key="1">
    <citation type="submission" date="2016-10" db="EMBL/GenBank/DDBJ databases">
        <authorList>
            <person name="Varghese N."/>
            <person name="Submissions S."/>
        </authorList>
    </citation>
    <scope>NUCLEOTIDE SEQUENCE [LARGE SCALE GENOMIC DNA]</scope>
    <source>
        <strain evidence="9">DSM 44771</strain>
    </source>
</reference>
<evidence type="ECO:0000256" key="5">
    <source>
        <dbReference type="ARBA" id="ARBA00022777"/>
    </source>
</evidence>
<dbReference type="PROSITE" id="PS50011">
    <property type="entry name" value="PROTEIN_KINASE_DOM"/>
    <property type="match status" value="1"/>
</dbReference>
<dbReference type="AlphaFoldDB" id="A0A1I6PTE8"/>
<dbReference type="OrthoDB" id="3815424at2"/>
<dbReference type="STRING" id="95161.SAMN05660874_01079"/>
<dbReference type="GO" id="GO:0005524">
    <property type="term" value="F:ATP binding"/>
    <property type="evidence" value="ECO:0007669"/>
    <property type="project" value="UniProtKB-KW"/>
</dbReference>
<evidence type="ECO:0000256" key="6">
    <source>
        <dbReference type="ARBA" id="ARBA00022840"/>
    </source>
</evidence>
<dbReference type="Gene3D" id="1.10.510.10">
    <property type="entry name" value="Transferase(Phosphotransferase) domain 1"/>
    <property type="match status" value="1"/>
</dbReference>
<dbReference type="EC" id="2.7.11.1" evidence="1"/>
<dbReference type="RefSeq" id="WP_093414095.1">
    <property type="nucleotide sequence ID" value="NZ_FOZX01000001.1"/>
</dbReference>
<name>A0A1I6PTE8_9PSEU</name>
<sequence>MLIESLTSSYYYGEPEQNWGTPGAPLAPGDVLASGYRVVDHLRRGSRLDVYDVWSEQRSCRCIAKTIRPERATDERAIAWLRNEGVLLTQLTHPHLVRGYEIVRSNEPERPAVITETLPGHTLSYLIGALGRLRPADAAVLGIQLCSVLGYLHGHGWAHLDVKPSNVVEIGGRAVLLDLSLVCRIGEKSSAGTFDYLSPEQARGERMSPAADVWGLGVTLYEALSGTTPWASVSHRERTAGGSRHYPQRDERAAPLRTHRRLPAALSRTVDACLEPDPASRPSIAEVSARLVEFSGMDPRSVGT</sequence>
<dbReference type="Gene3D" id="3.30.200.20">
    <property type="entry name" value="Phosphorylase Kinase, domain 1"/>
    <property type="match status" value="1"/>
</dbReference>
<dbReference type="CDD" id="cd14014">
    <property type="entry name" value="STKc_PknB_like"/>
    <property type="match status" value="1"/>
</dbReference>
<evidence type="ECO:0000313" key="9">
    <source>
        <dbReference type="Proteomes" id="UP000198852"/>
    </source>
</evidence>
<keyword evidence="6" id="KW-0067">ATP-binding</keyword>